<organism evidence="3 4">
    <name type="scientific">Persicimonas caeni</name>
    <dbReference type="NCBI Taxonomy" id="2292766"/>
    <lineage>
        <taxon>Bacteria</taxon>
        <taxon>Deltaproteobacteria</taxon>
        <taxon>Bradymonadales</taxon>
        <taxon>Bradymonadaceae</taxon>
        <taxon>Persicimonas</taxon>
    </lineage>
</organism>
<sequence length="358" mass="40813">MSKIFVSHASKDAPVSTAFVQQILEGALGFPHRRICHTSSPGTIPIGSDIPPFLRQELDNADLVILLLSPNFAASPFCMAELGAAWVQRKAFPLLIPPQGYNDLEGVFEVTQAAKLDVPAALDGLRDRIIEEFEFDHKSTQRWNPERKLFLEQLDELVAELPRPDRVSRQQYATLQSQFSDAQDAVEEITRELKEKDALIEKLKEAKDREEVREVLAESLDDWGKFDEMVADARELLDGLEKATREALFHKLHSGNGFTPASERRTATWQSYWEDVEAADVKNEVTIDHDRELVFANMDKLRVEKAFESLQALEEWLTHDENGASEQFLDSYVEKYARNPNLDDRDFWDAHLENGGSW</sequence>
<dbReference type="PROSITE" id="PS50104">
    <property type="entry name" value="TIR"/>
    <property type="match status" value="1"/>
</dbReference>
<protein>
    <submittedName>
        <fullName evidence="3">TIR domain-containing protein</fullName>
    </submittedName>
</protein>
<dbReference type="EMBL" id="CP041186">
    <property type="protein sequence ID" value="QDG52074.1"/>
    <property type="molecule type" value="Genomic_DNA"/>
</dbReference>
<name>A0A4Y6PUQ3_PERCE</name>
<dbReference type="OrthoDB" id="4772211at2"/>
<keyword evidence="4" id="KW-1185">Reference proteome</keyword>
<dbReference type="SUPFAM" id="SSF52200">
    <property type="entry name" value="Toll/Interleukin receptor TIR domain"/>
    <property type="match status" value="1"/>
</dbReference>
<evidence type="ECO:0000259" key="2">
    <source>
        <dbReference type="PROSITE" id="PS50104"/>
    </source>
</evidence>
<proteinExistence type="predicted"/>
<feature type="domain" description="TIR" evidence="2">
    <location>
        <begin position="1"/>
        <end position="133"/>
    </location>
</feature>
<feature type="coiled-coil region" evidence="1">
    <location>
        <begin position="172"/>
        <end position="213"/>
    </location>
</feature>
<evidence type="ECO:0000256" key="1">
    <source>
        <dbReference type="SAM" id="Coils"/>
    </source>
</evidence>
<dbReference type="AlphaFoldDB" id="A0A4Y6PUQ3"/>
<dbReference type="Proteomes" id="UP000315995">
    <property type="component" value="Chromosome"/>
</dbReference>
<dbReference type="Gene3D" id="3.40.50.10140">
    <property type="entry name" value="Toll/interleukin-1 receptor homology (TIR) domain"/>
    <property type="match status" value="1"/>
</dbReference>
<reference evidence="3 4" key="1">
    <citation type="submission" date="2019-06" db="EMBL/GenBank/DDBJ databases">
        <title>Persicimonas caeni gen. nov., sp. nov., a predatory bacterium isolated from solar saltern.</title>
        <authorList>
            <person name="Wang S."/>
        </authorList>
    </citation>
    <scope>NUCLEOTIDE SEQUENCE [LARGE SCALE GENOMIC DNA]</scope>
    <source>
        <strain evidence="3 4">YN101</strain>
    </source>
</reference>
<dbReference type="GO" id="GO:0007165">
    <property type="term" value="P:signal transduction"/>
    <property type="evidence" value="ECO:0007669"/>
    <property type="project" value="InterPro"/>
</dbReference>
<dbReference type="InterPro" id="IPR035897">
    <property type="entry name" value="Toll_tir_struct_dom_sf"/>
</dbReference>
<evidence type="ECO:0000313" key="4">
    <source>
        <dbReference type="Proteomes" id="UP000315995"/>
    </source>
</evidence>
<accession>A0A5B8Y5S1</accession>
<dbReference type="RefSeq" id="WP_141198551.1">
    <property type="nucleotide sequence ID" value="NZ_CP041186.1"/>
</dbReference>
<keyword evidence="1" id="KW-0175">Coiled coil</keyword>
<accession>A0A4Y6PUQ3</accession>
<dbReference type="Pfam" id="PF13676">
    <property type="entry name" value="TIR_2"/>
    <property type="match status" value="1"/>
</dbReference>
<evidence type="ECO:0000313" key="3">
    <source>
        <dbReference type="EMBL" id="QDG52074.1"/>
    </source>
</evidence>
<dbReference type="InterPro" id="IPR000157">
    <property type="entry name" value="TIR_dom"/>
</dbReference>
<gene>
    <name evidence="3" type="ORF">FIV42_15380</name>
</gene>